<comment type="caution">
    <text evidence="5">The sequence shown here is derived from an EMBL/GenBank/DDBJ whole genome shotgun (WGS) entry which is preliminary data.</text>
</comment>
<sequence>MALVSYRFGAFQLDPATRTLLRDGAATTLPPKALDLIVYLIERRDRAVGRDELIAAVWGRVDITDNALGQVVLQARRALDDGGDGGQRSIVTVPRFGYRWAAPVTTEAPPAKAQAAVELAAPAVTSPQVAAPSPAPDRRRRWRWPAVAAALLLAVAALWFGLRGARHPPAAAPAALVVLPVVVDGPSTAAWVRLGIMDLVAQRLRASGQTVVPSDNIVGLAARYTDAKGTLDAEALAAAAGAGLVVDASARLVGERWQVVLKARGRNARAEGEDADVIVAARLAADRLALALGLQPAASDDTGGAGRLLQQARAAILSEQLDAARKLLLEAGADARAQPEVRFHLAEIDFRAGRLDEAQRALTEQLADGSADEPLLHARILNTLANIAYQRNQPGQVEAYAEQALRWLADHDDPEETGRAMLGRASARTALHRYDAALADYAQARVAFAAAGDRRALARVDTYVALLDVNRDRPGEALPMLRDAVERLRTYDAVVEELHGRVGIVMAELAMLDPAAALGQCARLDELTARVSDPRRKHYAGLVCVDALIAGGKLGEAGARLRTIREQAGVPERSLLHQSEFQLHRLGAELAFAIDDAKTAADEAAAALALPAGYDSAGARARVLWLALRAQLALGRPQDAAQTATAARRLAADKQDEADQRVFTALVAAGQALAVSDVAAAEAAFADSARAADASRVPANVLAAAQAQGTYLIDRGELDRAGVVVGRVARWAARSFEASLLQAQLYRALDQQAPWQEALRQASALAGERVIPPRLRSPRPRLQLGDTPANGGQTPH</sequence>
<dbReference type="SMART" id="SM00862">
    <property type="entry name" value="Trans_reg_C"/>
    <property type="match status" value="1"/>
</dbReference>
<dbReference type="InterPro" id="IPR001867">
    <property type="entry name" value="OmpR/PhoB-type_DNA-bd"/>
</dbReference>
<evidence type="ECO:0000256" key="3">
    <source>
        <dbReference type="SAM" id="MobiDB-lite"/>
    </source>
</evidence>
<dbReference type="Proteomes" id="UP001595886">
    <property type="component" value="Unassembled WGS sequence"/>
</dbReference>
<evidence type="ECO:0000313" key="6">
    <source>
        <dbReference type="Proteomes" id="UP001595886"/>
    </source>
</evidence>
<dbReference type="RefSeq" id="WP_380019442.1">
    <property type="nucleotide sequence ID" value="NZ_JBHSHD010000005.1"/>
</dbReference>
<keyword evidence="1 2" id="KW-0238">DNA-binding</keyword>
<evidence type="ECO:0000313" key="5">
    <source>
        <dbReference type="EMBL" id="MFC4819654.1"/>
    </source>
</evidence>
<dbReference type="InterPro" id="IPR036388">
    <property type="entry name" value="WH-like_DNA-bd_sf"/>
</dbReference>
<proteinExistence type="predicted"/>
<dbReference type="InterPro" id="IPR011990">
    <property type="entry name" value="TPR-like_helical_dom_sf"/>
</dbReference>
<dbReference type="Gene3D" id="1.10.10.10">
    <property type="entry name" value="Winged helix-like DNA-binding domain superfamily/Winged helix DNA-binding domain"/>
    <property type="match status" value="1"/>
</dbReference>
<accession>A0ABV9QT98</accession>
<name>A0ABV9QT98_9GAMM</name>
<feature type="domain" description="OmpR/PhoB-type" evidence="4">
    <location>
        <begin position="3"/>
        <end position="102"/>
    </location>
</feature>
<organism evidence="5 6">
    <name type="scientific">Dokdonella ginsengisoli</name>
    <dbReference type="NCBI Taxonomy" id="363846"/>
    <lineage>
        <taxon>Bacteria</taxon>
        <taxon>Pseudomonadati</taxon>
        <taxon>Pseudomonadota</taxon>
        <taxon>Gammaproteobacteria</taxon>
        <taxon>Lysobacterales</taxon>
        <taxon>Rhodanobacteraceae</taxon>
        <taxon>Dokdonella</taxon>
    </lineage>
</organism>
<dbReference type="InterPro" id="IPR016032">
    <property type="entry name" value="Sig_transdc_resp-reg_C-effctor"/>
</dbReference>
<dbReference type="SUPFAM" id="SSF48452">
    <property type="entry name" value="TPR-like"/>
    <property type="match status" value="1"/>
</dbReference>
<dbReference type="Gene3D" id="1.25.40.10">
    <property type="entry name" value="Tetratricopeptide repeat domain"/>
    <property type="match status" value="1"/>
</dbReference>
<feature type="DNA-binding region" description="OmpR/PhoB-type" evidence="2">
    <location>
        <begin position="3"/>
        <end position="102"/>
    </location>
</feature>
<dbReference type="CDD" id="cd00383">
    <property type="entry name" value="trans_reg_C"/>
    <property type="match status" value="1"/>
</dbReference>
<dbReference type="SUPFAM" id="SSF46894">
    <property type="entry name" value="C-terminal effector domain of the bipartite response regulators"/>
    <property type="match status" value="1"/>
</dbReference>
<gene>
    <name evidence="5" type="ORF">ACFO6Q_04930</name>
</gene>
<dbReference type="PROSITE" id="PS51755">
    <property type="entry name" value="OMPR_PHOB"/>
    <property type="match status" value="1"/>
</dbReference>
<evidence type="ECO:0000256" key="1">
    <source>
        <dbReference type="ARBA" id="ARBA00023125"/>
    </source>
</evidence>
<reference evidence="6" key="1">
    <citation type="journal article" date="2019" name="Int. J. Syst. Evol. Microbiol.">
        <title>The Global Catalogue of Microorganisms (GCM) 10K type strain sequencing project: providing services to taxonomists for standard genome sequencing and annotation.</title>
        <authorList>
            <consortium name="The Broad Institute Genomics Platform"/>
            <consortium name="The Broad Institute Genome Sequencing Center for Infectious Disease"/>
            <person name="Wu L."/>
            <person name="Ma J."/>
        </authorList>
    </citation>
    <scope>NUCLEOTIDE SEQUENCE [LARGE SCALE GENOMIC DNA]</scope>
    <source>
        <strain evidence="6">CCUG 30340</strain>
    </source>
</reference>
<protein>
    <submittedName>
        <fullName evidence="5">Winged helix-turn-helix domain-containing protein</fullName>
    </submittedName>
</protein>
<evidence type="ECO:0000259" key="4">
    <source>
        <dbReference type="PROSITE" id="PS51755"/>
    </source>
</evidence>
<dbReference type="Pfam" id="PF00486">
    <property type="entry name" value="Trans_reg_C"/>
    <property type="match status" value="1"/>
</dbReference>
<feature type="region of interest" description="Disordered" evidence="3">
    <location>
        <begin position="775"/>
        <end position="796"/>
    </location>
</feature>
<keyword evidence="6" id="KW-1185">Reference proteome</keyword>
<dbReference type="EMBL" id="JBHSHD010000005">
    <property type="protein sequence ID" value="MFC4819654.1"/>
    <property type="molecule type" value="Genomic_DNA"/>
</dbReference>
<evidence type="ECO:0000256" key="2">
    <source>
        <dbReference type="PROSITE-ProRule" id="PRU01091"/>
    </source>
</evidence>